<reference evidence="2 3" key="1">
    <citation type="submission" date="2020-08" db="EMBL/GenBank/DDBJ databases">
        <title>Sequencing the genomes of 1000 actinobacteria strains.</title>
        <authorList>
            <person name="Klenk H.-P."/>
        </authorList>
    </citation>
    <scope>NUCLEOTIDE SEQUENCE [LARGE SCALE GENOMIC DNA]</scope>
    <source>
        <strain evidence="2 3">DSM 102030</strain>
    </source>
</reference>
<evidence type="ECO:0000313" key="3">
    <source>
        <dbReference type="Proteomes" id="UP000523007"/>
    </source>
</evidence>
<evidence type="ECO:0000313" key="2">
    <source>
        <dbReference type="EMBL" id="MBB4934415.1"/>
    </source>
</evidence>
<feature type="compositionally biased region" description="Basic residues" evidence="1">
    <location>
        <begin position="10"/>
        <end position="22"/>
    </location>
</feature>
<gene>
    <name evidence="2" type="ORF">F4561_005235</name>
</gene>
<proteinExistence type="predicted"/>
<evidence type="ECO:0000256" key="1">
    <source>
        <dbReference type="SAM" id="MobiDB-lite"/>
    </source>
</evidence>
<name>A0A7W7RLX2_9ACTN</name>
<accession>A0A7W7RLX2</accession>
<dbReference type="AlphaFoldDB" id="A0A7W7RLX2"/>
<sequence length="124" mass="13846">MMLGLFAPARGRRTRARTRGPRSPRDPLARASTAAQKRAPRATPPIIDVERDCRAPTERLHTALRAAGHRVYGTAHRNLAVLSVSPELTIWCSPDTFTWRDAHGRTRSCPTSRSDALQHILMSR</sequence>
<organism evidence="2 3">
    <name type="scientific">Lipingzhangella halophila</name>
    <dbReference type="NCBI Taxonomy" id="1783352"/>
    <lineage>
        <taxon>Bacteria</taxon>
        <taxon>Bacillati</taxon>
        <taxon>Actinomycetota</taxon>
        <taxon>Actinomycetes</taxon>
        <taxon>Streptosporangiales</taxon>
        <taxon>Nocardiopsidaceae</taxon>
        <taxon>Lipingzhangella</taxon>
    </lineage>
</organism>
<dbReference type="Proteomes" id="UP000523007">
    <property type="component" value="Unassembled WGS sequence"/>
</dbReference>
<comment type="caution">
    <text evidence="2">The sequence shown here is derived from an EMBL/GenBank/DDBJ whole genome shotgun (WGS) entry which is preliminary data.</text>
</comment>
<keyword evidence="3" id="KW-1185">Reference proteome</keyword>
<feature type="region of interest" description="Disordered" evidence="1">
    <location>
        <begin position="1"/>
        <end position="44"/>
    </location>
</feature>
<protein>
    <submittedName>
        <fullName evidence="2">Uncharacterized protein</fullName>
    </submittedName>
</protein>
<dbReference type="EMBL" id="JACHJT010000001">
    <property type="protein sequence ID" value="MBB4934415.1"/>
    <property type="molecule type" value="Genomic_DNA"/>
</dbReference>